<keyword evidence="1 3" id="KW-0378">Hydrolase</keyword>
<dbReference type="InterPro" id="IPR006261">
    <property type="entry name" value="dGTPase"/>
</dbReference>
<organism evidence="3 4">
    <name type="scientific">Leptospira terpstrae serovar Hualin str. LT 11-33 = ATCC 700639</name>
    <dbReference type="NCBI Taxonomy" id="1257025"/>
    <lineage>
        <taxon>Bacteria</taxon>
        <taxon>Pseudomonadati</taxon>
        <taxon>Spirochaetota</taxon>
        <taxon>Spirochaetia</taxon>
        <taxon>Leptospirales</taxon>
        <taxon>Leptospiraceae</taxon>
        <taxon>Leptospira</taxon>
    </lineage>
</organism>
<accession>N1VLS4</accession>
<dbReference type="Gene3D" id="1.10.3210.10">
    <property type="entry name" value="Hypothetical protein af1432"/>
    <property type="match status" value="1"/>
</dbReference>
<dbReference type="EC" id="3.1.5.1" evidence="3"/>
<dbReference type="NCBIfam" id="TIGR01353">
    <property type="entry name" value="dGTP_triPase"/>
    <property type="match status" value="1"/>
</dbReference>
<gene>
    <name evidence="3" type="ORF">LEP1GSC203_0316</name>
</gene>
<comment type="caution">
    <text evidence="3">The sequence shown here is derived from an EMBL/GenBank/DDBJ whole genome shotgun (WGS) entry which is preliminary data.</text>
</comment>
<keyword evidence="4" id="KW-1185">Reference proteome</keyword>
<evidence type="ECO:0000256" key="1">
    <source>
        <dbReference type="ARBA" id="ARBA00022801"/>
    </source>
</evidence>
<dbReference type="Proteomes" id="UP000012371">
    <property type="component" value="Unassembled WGS sequence"/>
</dbReference>
<evidence type="ECO:0000259" key="2">
    <source>
        <dbReference type="Pfam" id="PF13286"/>
    </source>
</evidence>
<dbReference type="Pfam" id="PF13286">
    <property type="entry name" value="HD_assoc"/>
    <property type="match status" value="1"/>
</dbReference>
<protein>
    <submittedName>
        <fullName evidence="3">DGTPase</fullName>
        <ecNumber evidence="3">3.1.5.1</ecNumber>
    </submittedName>
</protein>
<evidence type="ECO:0000313" key="4">
    <source>
        <dbReference type="Proteomes" id="UP000012371"/>
    </source>
</evidence>
<proteinExistence type="predicted"/>
<dbReference type="SUPFAM" id="SSF109604">
    <property type="entry name" value="HD-domain/PDEase-like"/>
    <property type="match status" value="1"/>
</dbReference>
<dbReference type="EMBL" id="AOGW02000012">
    <property type="protein sequence ID" value="EMY60664.1"/>
    <property type="molecule type" value="Genomic_DNA"/>
</dbReference>
<sequence length="296" mass="34905">MNSLLKNNGGFEGNAQVIRIINKLEKKHPLFPGLDLTLRSQLSLVKYYKRGYKYQKLRPKKYLYNDDFTQISTILKKLNIRPRTIDVQIMDLSDEIAYAAHDLEDALREKIITIDEILYEFKKWNDQKSYIELEKIVKETEEFAFKSKKYDSSEEYNFIFRKTLTSRIVNTLINDIGLINLSSKNKEKTGSGHTKELGFKKFEKLSEGLKKITFKCISNIDEVYIYEKKGEVIIKSLFELYSDSSKNKDLKLLPPEFRNLKSKERSIVDYISGMMDNFAFDQYQKYFNSTEKIKIF</sequence>
<dbReference type="STRING" id="1257025.LEP1GSC203_0316"/>
<reference evidence="3" key="1">
    <citation type="submission" date="2013-03" db="EMBL/GenBank/DDBJ databases">
        <authorList>
            <person name="Harkins D.M."/>
            <person name="Durkin A.S."/>
            <person name="Brinkac L.M."/>
            <person name="Haft D.H."/>
            <person name="Selengut J.D."/>
            <person name="Sanka R."/>
            <person name="DePew J."/>
            <person name="Purushe J."/>
            <person name="Hartskeerl R.A."/>
            <person name="Ahmed A."/>
            <person name="van der Linden H."/>
            <person name="Goris M.G.A."/>
            <person name="Vinetz J.M."/>
            <person name="Sutton G.G."/>
            <person name="Nierman W.C."/>
            <person name="Fouts D.E."/>
        </authorList>
    </citation>
    <scope>NUCLEOTIDE SEQUENCE [LARGE SCALE GENOMIC DNA]</scope>
    <source>
        <strain evidence="3">LT 11-33</strain>
    </source>
</reference>
<feature type="domain" description="Phosphohydrolase-associated" evidence="2">
    <location>
        <begin position="203"/>
        <end position="285"/>
    </location>
</feature>
<evidence type="ECO:0000313" key="3">
    <source>
        <dbReference type="EMBL" id="EMY60664.1"/>
    </source>
</evidence>
<dbReference type="InterPro" id="IPR026875">
    <property type="entry name" value="PHydrolase_assoc_dom"/>
</dbReference>
<dbReference type="GO" id="GO:0008832">
    <property type="term" value="F:dGTPase activity"/>
    <property type="evidence" value="ECO:0007669"/>
    <property type="project" value="UniProtKB-EC"/>
</dbReference>
<name>N1VLS4_9LEPT</name>
<dbReference type="AlphaFoldDB" id="N1VLS4"/>